<proteinExistence type="predicted"/>
<dbReference type="AlphaFoldDB" id="A0AB37U9E3"/>
<accession>A0AB37U9E3</accession>
<evidence type="ECO:0000313" key="2">
    <source>
        <dbReference type="EMBL" id="RUT01440.1"/>
    </source>
</evidence>
<protein>
    <submittedName>
        <fullName evidence="2">Nucleotide-diphosphate-sugar epimerase</fullName>
    </submittedName>
</protein>
<dbReference type="Gene3D" id="3.90.25.10">
    <property type="entry name" value="UDP-galactose 4-epimerase, domain 1"/>
    <property type="match status" value="1"/>
</dbReference>
<name>A0AB37U9E3_9CYAN</name>
<dbReference type="RefSeq" id="WP_106168956.1">
    <property type="nucleotide sequence ID" value="NZ_JAVKZF010000004.1"/>
</dbReference>
<dbReference type="PANTHER" id="PTHR43162">
    <property type="match status" value="1"/>
</dbReference>
<comment type="caution">
    <text evidence="2">The sequence shown here is derived from an EMBL/GenBank/DDBJ whole genome shotgun (WGS) entry which is preliminary data.</text>
</comment>
<reference evidence="2 3" key="1">
    <citation type="journal article" date="2019" name="Genome Biol. Evol.">
        <title>Day and night: Metabolic profiles and evolutionary relationships of six axenic non-marine cyanobacteria.</title>
        <authorList>
            <person name="Will S.E."/>
            <person name="Henke P."/>
            <person name="Boedeker C."/>
            <person name="Huang S."/>
            <person name="Brinkmann H."/>
            <person name="Rohde M."/>
            <person name="Jarek M."/>
            <person name="Friedl T."/>
            <person name="Seufert S."/>
            <person name="Schumacher M."/>
            <person name="Overmann J."/>
            <person name="Neumann-Schaal M."/>
            <person name="Petersen J."/>
        </authorList>
    </citation>
    <scope>NUCLEOTIDE SEQUENCE [LARGE SCALE GENOMIC DNA]</scope>
    <source>
        <strain evidence="2 3">SAG 39.79</strain>
    </source>
</reference>
<dbReference type="InterPro" id="IPR036291">
    <property type="entry name" value="NAD(P)-bd_dom_sf"/>
</dbReference>
<sequence length="302" mass="33652">MMTNPDRPTILVLGSTGQTGRLVVEELDRYPGAVQIRLCSRRREEVERLQSQGREAVFLDLDDPRTFGSALAGVDRIYLLTGYTVAMLVQSKTLVDAASKAGVQHIVHQGIFGQWDCTDPHFAWHQLIERYIEASGIAWTHLHPNYFMENLLSVTPLKASSFSMYCGDKRIGWIALQDVAATAATILLKGPEKYGGKDYWMSTESFNGAEVAAILSEVLNQEISCFLKQPEDLWALLTSGESKVEPNYAEGAVEFMRQVMDGRMGYVGSVRDDVPLVTGRTSTTLRQWATQNRERLRNAATG</sequence>
<dbReference type="SUPFAM" id="SSF51735">
    <property type="entry name" value="NAD(P)-binding Rossmann-fold domains"/>
    <property type="match status" value="1"/>
</dbReference>
<dbReference type="Pfam" id="PF05368">
    <property type="entry name" value="NmrA"/>
    <property type="match status" value="1"/>
</dbReference>
<keyword evidence="3" id="KW-1185">Reference proteome</keyword>
<evidence type="ECO:0000313" key="3">
    <source>
        <dbReference type="Proteomes" id="UP000282574"/>
    </source>
</evidence>
<dbReference type="InterPro" id="IPR051604">
    <property type="entry name" value="Ergot_Alk_Oxidoreductase"/>
</dbReference>
<dbReference type="PANTHER" id="PTHR43162:SF1">
    <property type="entry name" value="PRESTALK A DIFFERENTIATION PROTEIN A"/>
    <property type="match status" value="1"/>
</dbReference>
<organism evidence="2 3">
    <name type="scientific">Chroococcidiopsis cubana SAG 39.79</name>
    <dbReference type="NCBI Taxonomy" id="388085"/>
    <lineage>
        <taxon>Bacteria</taxon>
        <taxon>Bacillati</taxon>
        <taxon>Cyanobacteriota</taxon>
        <taxon>Cyanophyceae</taxon>
        <taxon>Chroococcidiopsidales</taxon>
        <taxon>Chroococcidiopsidaceae</taxon>
        <taxon>Chroococcidiopsis</taxon>
    </lineage>
</organism>
<dbReference type="Gene3D" id="3.40.50.720">
    <property type="entry name" value="NAD(P)-binding Rossmann-like Domain"/>
    <property type="match status" value="1"/>
</dbReference>
<dbReference type="Proteomes" id="UP000282574">
    <property type="component" value="Unassembled WGS sequence"/>
</dbReference>
<dbReference type="InterPro" id="IPR008030">
    <property type="entry name" value="NmrA-like"/>
</dbReference>
<gene>
    <name evidence="2" type="ORF">DSM107010_65340</name>
</gene>
<dbReference type="EMBL" id="RSCK01000125">
    <property type="protein sequence ID" value="RUT01440.1"/>
    <property type="molecule type" value="Genomic_DNA"/>
</dbReference>
<feature type="domain" description="NmrA-like" evidence="1">
    <location>
        <begin position="9"/>
        <end position="224"/>
    </location>
</feature>
<evidence type="ECO:0000259" key="1">
    <source>
        <dbReference type="Pfam" id="PF05368"/>
    </source>
</evidence>